<evidence type="ECO:0000256" key="1">
    <source>
        <dbReference type="SAM" id="MobiDB-lite"/>
    </source>
</evidence>
<evidence type="ECO:0000313" key="3">
    <source>
        <dbReference type="Proteomes" id="UP001180845"/>
    </source>
</evidence>
<sequence>MLSFHDKHTTHVLTEAGGTWNRYAPSHHNQ</sequence>
<evidence type="ECO:0000313" key="2">
    <source>
        <dbReference type="EMBL" id="MDR7302761.1"/>
    </source>
</evidence>
<proteinExistence type="predicted"/>
<organism evidence="2 3">
    <name type="scientific">Haloactinomyces albus</name>
    <dbReference type="NCBI Taxonomy" id="1352928"/>
    <lineage>
        <taxon>Bacteria</taxon>
        <taxon>Bacillati</taxon>
        <taxon>Actinomycetota</taxon>
        <taxon>Actinomycetes</taxon>
        <taxon>Actinopolysporales</taxon>
        <taxon>Actinopolysporaceae</taxon>
        <taxon>Haloactinomyces</taxon>
    </lineage>
</organism>
<dbReference type="AlphaFoldDB" id="A0AAE3ZF72"/>
<keyword evidence="3" id="KW-1185">Reference proteome</keyword>
<name>A0AAE3ZF72_9ACTN</name>
<reference evidence="2" key="1">
    <citation type="submission" date="2023-07" db="EMBL/GenBank/DDBJ databases">
        <title>Sequencing the genomes of 1000 actinobacteria strains.</title>
        <authorList>
            <person name="Klenk H.-P."/>
        </authorList>
    </citation>
    <scope>NUCLEOTIDE SEQUENCE</scope>
    <source>
        <strain evidence="2">DSM 45977</strain>
    </source>
</reference>
<gene>
    <name evidence="2" type="ORF">JOF55_002942</name>
</gene>
<dbReference type="EMBL" id="JAVDXW010000001">
    <property type="protein sequence ID" value="MDR7302761.1"/>
    <property type="molecule type" value="Genomic_DNA"/>
</dbReference>
<comment type="caution">
    <text evidence="2">The sequence shown here is derived from an EMBL/GenBank/DDBJ whole genome shotgun (WGS) entry which is preliminary data.</text>
</comment>
<accession>A0AAE3ZF72</accession>
<protein>
    <submittedName>
        <fullName evidence="2">Uncharacterized protein</fullName>
    </submittedName>
</protein>
<dbReference type="Proteomes" id="UP001180845">
    <property type="component" value="Unassembled WGS sequence"/>
</dbReference>
<feature type="region of interest" description="Disordered" evidence="1">
    <location>
        <begin position="1"/>
        <end position="30"/>
    </location>
</feature>